<proteinExistence type="predicted"/>
<dbReference type="Proteomes" id="UP001472677">
    <property type="component" value="Unassembled WGS sequence"/>
</dbReference>
<name>A0ABR2E3E6_9ROSI</name>
<reference evidence="2 3" key="1">
    <citation type="journal article" date="2024" name="G3 (Bethesda)">
        <title>Genome assembly of Hibiscus sabdariffa L. provides insights into metabolisms of medicinal natural products.</title>
        <authorList>
            <person name="Kim T."/>
        </authorList>
    </citation>
    <scope>NUCLEOTIDE SEQUENCE [LARGE SCALE GENOMIC DNA]</scope>
    <source>
        <strain evidence="2">TK-2024</strain>
        <tissue evidence="2">Old leaves</tissue>
    </source>
</reference>
<protein>
    <submittedName>
        <fullName evidence="2">Uncharacterized protein</fullName>
    </submittedName>
</protein>
<feature type="compositionally biased region" description="Polar residues" evidence="1">
    <location>
        <begin position="51"/>
        <end position="60"/>
    </location>
</feature>
<dbReference type="EMBL" id="JBBPBM010000020">
    <property type="protein sequence ID" value="KAK8551729.1"/>
    <property type="molecule type" value="Genomic_DNA"/>
</dbReference>
<sequence length="87" mass="9903">MQCDGCLQSHSITLSFVCHPIIVISGVNVSIDWARINPCEFIVQSKKRSPTAKTQTQNPASVLRPRRDPYFHFPQTPITRSGFFYVH</sequence>
<evidence type="ECO:0000313" key="3">
    <source>
        <dbReference type="Proteomes" id="UP001472677"/>
    </source>
</evidence>
<comment type="caution">
    <text evidence="2">The sequence shown here is derived from an EMBL/GenBank/DDBJ whole genome shotgun (WGS) entry which is preliminary data.</text>
</comment>
<evidence type="ECO:0000256" key="1">
    <source>
        <dbReference type="SAM" id="MobiDB-lite"/>
    </source>
</evidence>
<keyword evidence="3" id="KW-1185">Reference proteome</keyword>
<organism evidence="2 3">
    <name type="scientific">Hibiscus sabdariffa</name>
    <name type="common">roselle</name>
    <dbReference type="NCBI Taxonomy" id="183260"/>
    <lineage>
        <taxon>Eukaryota</taxon>
        <taxon>Viridiplantae</taxon>
        <taxon>Streptophyta</taxon>
        <taxon>Embryophyta</taxon>
        <taxon>Tracheophyta</taxon>
        <taxon>Spermatophyta</taxon>
        <taxon>Magnoliopsida</taxon>
        <taxon>eudicotyledons</taxon>
        <taxon>Gunneridae</taxon>
        <taxon>Pentapetalae</taxon>
        <taxon>rosids</taxon>
        <taxon>malvids</taxon>
        <taxon>Malvales</taxon>
        <taxon>Malvaceae</taxon>
        <taxon>Malvoideae</taxon>
        <taxon>Hibiscus</taxon>
    </lineage>
</organism>
<evidence type="ECO:0000313" key="2">
    <source>
        <dbReference type="EMBL" id="KAK8551729.1"/>
    </source>
</evidence>
<accession>A0ABR2E3E6</accession>
<gene>
    <name evidence="2" type="ORF">V6N12_040353</name>
</gene>
<feature type="region of interest" description="Disordered" evidence="1">
    <location>
        <begin position="48"/>
        <end position="67"/>
    </location>
</feature>